<reference evidence="2" key="1">
    <citation type="thesis" date="2020" institute="ProQuest LLC" country="789 East Eisenhower Parkway, Ann Arbor, MI, USA">
        <title>Comparative Genomics and Chromosome Evolution.</title>
        <authorList>
            <person name="Mudd A.B."/>
        </authorList>
    </citation>
    <scope>NUCLEOTIDE SEQUENCE</scope>
    <source>
        <strain evidence="2">Female2</strain>
        <tissue evidence="2">Blood</tissue>
    </source>
</reference>
<evidence type="ECO:0000256" key="1">
    <source>
        <dbReference type="SAM" id="Phobius"/>
    </source>
</evidence>
<organism evidence="2 3">
    <name type="scientific">Hymenochirus boettgeri</name>
    <name type="common">Congo dwarf clawed frog</name>
    <dbReference type="NCBI Taxonomy" id="247094"/>
    <lineage>
        <taxon>Eukaryota</taxon>
        <taxon>Metazoa</taxon>
        <taxon>Chordata</taxon>
        <taxon>Craniata</taxon>
        <taxon>Vertebrata</taxon>
        <taxon>Euteleostomi</taxon>
        <taxon>Amphibia</taxon>
        <taxon>Batrachia</taxon>
        <taxon>Anura</taxon>
        <taxon>Pipoidea</taxon>
        <taxon>Pipidae</taxon>
        <taxon>Pipinae</taxon>
        <taxon>Hymenochirus</taxon>
    </lineage>
</organism>
<keyword evidence="1" id="KW-0472">Membrane</keyword>
<gene>
    <name evidence="2" type="ORF">GDO86_019271</name>
</gene>
<name>A0A8T2IKA7_9PIPI</name>
<protein>
    <submittedName>
        <fullName evidence="2">Uncharacterized protein</fullName>
    </submittedName>
</protein>
<dbReference type="Proteomes" id="UP000812440">
    <property type="component" value="Unassembled WGS sequence"/>
</dbReference>
<keyword evidence="1" id="KW-1133">Transmembrane helix</keyword>
<dbReference type="AlphaFoldDB" id="A0A8T2IKA7"/>
<keyword evidence="3" id="KW-1185">Reference proteome</keyword>
<proteinExistence type="predicted"/>
<comment type="caution">
    <text evidence="2">The sequence shown here is derived from an EMBL/GenBank/DDBJ whole genome shotgun (WGS) entry which is preliminary data.</text>
</comment>
<evidence type="ECO:0000313" key="3">
    <source>
        <dbReference type="Proteomes" id="UP000812440"/>
    </source>
</evidence>
<accession>A0A8T2IKA7</accession>
<dbReference type="EMBL" id="JAACNH010000012">
    <property type="protein sequence ID" value="KAG8432067.1"/>
    <property type="molecule type" value="Genomic_DNA"/>
</dbReference>
<feature type="transmembrane region" description="Helical" evidence="1">
    <location>
        <begin position="21"/>
        <end position="43"/>
    </location>
</feature>
<keyword evidence="1" id="KW-0812">Transmembrane</keyword>
<evidence type="ECO:0000313" key="2">
    <source>
        <dbReference type="EMBL" id="KAG8432067.1"/>
    </source>
</evidence>
<sequence>MTYKGHYRGLTSLLFKIRISWLRSFTFLRFSCNFALHFVQFLYKRTIYCSISLVISSSWCCIIMSIPVIFCSVVSFLLYSTISHHMTHITTPVTFSDESPFTFIFHNFRNLVLYLTAMTCFLNPIL</sequence>
<feature type="transmembrane region" description="Helical" evidence="1">
    <location>
        <begin position="55"/>
        <end position="79"/>
    </location>
</feature>